<comment type="function">
    <text evidence="1">Produces ATP from ADP in the presence of a proton gradient across the membrane. The gamma chain is believed to be important in regulating ATPase activity and the flow of protons through the CF(0) complex.</text>
</comment>
<dbReference type="NCBIfam" id="TIGR01146">
    <property type="entry name" value="ATPsyn_F1gamma"/>
    <property type="match status" value="1"/>
</dbReference>
<dbReference type="Pfam" id="PF00231">
    <property type="entry name" value="ATP-synt"/>
    <property type="match status" value="1"/>
</dbReference>
<keyword evidence="4" id="KW-0813">Transport</keyword>
<keyword evidence="6" id="KW-0406">Ion transport</keyword>
<evidence type="ECO:0000256" key="10">
    <source>
        <dbReference type="ARBA" id="ARBA00031066"/>
    </source>
</evidence>
<dbReference type="PRINTS" id="PR00126">
    <property type="entry name" value="ATPASEGAMMA"/>
</dbReference>
<dbReference type="PANTHER" id="PTHR11693">
    <property type="entry name" value="ATP SYNTHASE GAMMA CHAIN"/>
    <property type="match status" value="1"/>
</dbReference>
<dbReference type="InterPro" id="IPR000131">
    <property type="entry name" value="ATP_synth_F1_gsu"/>
</dbReference>
<evidence type="ECO:0000256" key="2">
    <source>
        <dbReference type="ARBA" id="ARBA00004170"/>
    </source>
</evidence>
<dbReference type="HAMAP" id="MF_00815">
    <property type="entry name" value="ATP_synth_gamma_bact"/>
    <property type="match status" value="1"/>
</dbReference>
<dbReference type="Gene3D" id="1.10.287.80">
    <property type="entry name" value="ATP synthase, gamma subunit, helix hairpin domain"/>
    <property type="match status" value="2"/>
</dbReference>
<dbReference type="GO" id="GO:0046933">
    <property type="term" value="F:proton-transporting ATP synthase activity, rotational mechanism"/>
    <property type="evidence" value="ECO:0007669"/>
    <property type="project" value="InterPro"/>
</dbReference>
<organism evidence="11 12">
    <name type="scientific">Gracilariopsis chorda</name>
    <dbReference type="NCBI Taxonomy" id="448386"/>
    <lineage>
        <taxon>Eukaryota</taxon>
        <taxon>Rhodophyta</taxon>
        <taxon>Florideophyceae</taxon>
        <taxon>Rhodymeniophycidae</taxon>
        <taxon>Gracilariales</taxon>
        <taxon>Gracilariaceae</taxon>
        <taxon>Gracilariopsis</taxon>
    </lineage>
</organism>
<dbReference type="Gene3D" id="3.40.1380.10">
    <property type="match status" value="1"/>
</dbReference>
<dbReference type="EMBL" id="NBIV01000259">
    <property type="protein sequence ID" value="PXF40820.1"/>
    <property type="molecule type" value="Genomic_DNA"/>
</dbReference>
<dbReference type="GO" id="GO:0045259">
    <property type="term" value="C:proton-transporting ATP synthase complex"/>
    <property type="evidence" value="ECO:0007669"/>
    <property type="project" value="UniProtKB-KW"/>
</dbReference>
<evidence type="ECO:0000256" key="6">
    <source>
        <dbReference type="ARBA" id="ARBA00023065"/>
    </source>
</evidence>
<sequence length="351" mass="39113">MSVAAQELRHRIRTAESAEKIVSALRLVAAARIRSSSAAALRARPFANHLQVMLSSLLRLAQTRRLDIKGIAHRTPTYAVNTITLHDPSVSKAFLDRIYLALMHTPRTPQVALIVVVTSDKRFCGAYNRDVIARAVRRMRHLSKAGYDVELVIIGRTALQFFQMHHKNVPIRYYAPLGRTSQALVTAGNLNNMLLSHFIAGAVERVEVVYTRFVSLIASTPSSRTILPVTPTGIETIGDELFQLTSHNGHFATEPAPPPKSVYQPPPSLYDMSDDEIVMLLNTMLPMYVASQVQRIVRESIASEQASRLAAMQAATDNARELITRLRSLYNKQRQARITNEIIEVTSNVNL</sequence>
<reference evidence="11 12" key="1">
    <citation type="journal article" date="2018" name="Mol. Biol. Evol.">
        <title>Analysis of the draft genome of the red seaweed Gracilariopsis chorda provides insights into genome size evolution in Rhodophyta.</title>
        <authorList>
            <person name="Lee J."/>
            <person name="Yang E.C."/>
            <person name="Graf L."/>
            <person name="Yang J.H."/>
            <person name="Qiu H."/>
            <person name="Zel Zion U."/>
            <person name="Chan C.X."/>
            <person name="Stephens T.G."/>
            <person name="Weber A.P.M."/>
            <person name="Boo G.H."/>
            <person name="Boo S.M."/>
            <person name="Kim K.M."/>
            <person name="Shin Y."/>
            <person name="Jung M."/>
            <person name="Lee S.J."/>
            <person name="Yim H.S."/>
            <person name="Lee J.H."/>
            <person name="Bhattacharya D."/>
            <person name="Yoon H.S."/>
        </authorList>
    </citation>
    <scope>NUCLEOTIDE SEQUENCE [LARGE SCALE GENOMIC DNA]</scope>
    <source>
        <strain evidence="11 12">SKKU-2015</strain>
        <tissue evidence="11">Whole body</tissue>
    </source>
</reference>
<evidence type="ECO:0000313" key="12">
    <source>
        <dbReference type="Proteomes" id="UP000247409"/>
    </source>
</evidence>
<accession>A0A2V3II49</accession>
<keyword evidence="8" id="KW-0139">CF(1)</keyword>
<protein>
    <recommendedName>
        <fullName evidence="10">F-ATPase gamma subunit</fullName>
    </recommendedName>
</protein>
<evidence type="ECO:0000256" key="4">
    <source>
        <dbReference type="ARBA" id="ARBA00022448"/>
    </source>
</evidence>
<proteinExistence type="inferred from homology"/>
<name>A0A2V3II49_9FLOR</name>
<comment type="similarity">
    <text evidence="3">Belongs to the ATPase gamma chain family.</text>
</comment>
<evidence type="ECO:0000256" key="9">
    <source>
        <dbReference type="ARBA" id="ARBA00023310"/>
    </source>
</evidence>
<dbReference type="STRING" id="448386.A0A2V3II49"/>
<evidence type="ECO:0000313" key="11">
    <source>
        <dbReference type="EMBL" id="PXF40820.1"/>
    </source>
</evidence>
<dbReference type="Proteomes" id="UP000247409">
    <property type="component" value="Unassembled WGS sequence"/>
</dbReference>
<evidence type="ECO:0000256" key="1">
    <source>
        <dbReference type="ARBA" id="ARBA00003456"/>
    </source>
</evidence>
<dbReference type="CDD" id="cd12151">
    <property type="entry name" value="F1-ATPase_gamma"/>
    <property type="match status" value="1"/>
</dbReference>
<dbReference type="OrthoDB" id="3341at2759"/>
<evidence type="ECO:0000256" key="3">
    <source>
        <dbReference type="ARBA" id="ARBA00007681"/>
    </source>
</evidence>
<dbReference type="InterPro" id="IPR035968">
    <property type="entry name" value="ATP_synth_F1_ATPase_gsu"/>
</dbReference>
<gene>
    <name evidence="11" type="ORF">BWQ96_09478</name>
</gene>
<evidence type="ECO:0000256" key="8">
    <source>
        <dbReference type="ARBA" id="ARBA00023196"/>
    </source>
</evidence>
<dbReference type="AlphaFoldDB" id="A0A2V3II49"/>
<keyword evidence="5" id="KW-0375">Hydrogen ion transport</keyword>
<evidence type="ECO:0000256" key="5">
    <source>
        <dbReference type="ARBA" id="ARBA00022781"/>
    </source>
</evidence>
<evidence type="ECO:0000256" key="7">
    <source>
        <dbReference type="ARBA" id="ARBA00023136"/>
    </source>
</evidence>
<comment type="subcellular location">
    <subcellularLocation>
        <location evidence="2">Membrane</location>
        <topology evidence="2">Peripheral membrane protein</topology>
    </subcellularLocation>
</comment>
<dbReference type="PANTHER" id="PTHR11693:SF41">
    <property type="entry name" value="ATP SYNTHASE GAMMA CHAIN, CHLOROPLASTIC"/>
    <property type="match status" value="1"/>
</dbReference>
<comment type="caution">
    <text evidence="11">The sequence shown here is derived from an EMBL/GenBank/DDBJ whole genome shotgun (WGS) entry which is preliminary data.</text>
</comment>
<keyword evidence="7" id="KW-0472">Membrane</keyword>
<keyword evidence="9" id="KW-0066">ATP synthesis</keyword>
<dbReference type="SUPFAM" id="SSF52943">
    <property type="entry name" value="ATP synthase (F1-ATPase), gamma subunit"/>
    <property type="match status" value="1"/>
</dbReference>
<keyword evidence="12" id="KW-1185">Reference proteome</keyword>